<evidence type="ECO:0008006" key="3">
    <source>
        <dbReference type="Google" id="ProtNLM"/>
    </source>
</evidence>
<dbReference type="EMBL" id="MN739977">
    <property type="protein sequence ID" value="QHT81089.1"/>
    <property type="molecule type" value="Genomic_DNA"/>
</dbReference>
<proteinExistence type="predicted"/>
<dbReference type="Pfam" id="PF13385">
    <property type="entry name" value="Laminin_G_3"/>
    <property type="match status" value="1"/>
</dbReference>
<feature type="transmembrane region" description="Helical" evidence="1">
    <location>
        <begin position="6"/>
        <end position="27"/>
    </location>
</feature>
<keyword evidence="1" id="KW-0812">Transmembrane</keyword>
<dbReference type="AlphaFoldDB" id="A0A6C0HKT2"/>
<protein>
    <recommendedName>
        <fullName evidence="3">Lectin/glucanase superfamily protein</fullName>
    </recommendedName>
</protein>
<accession>A0A6C0HKT2</accession>
<dbReference type="InterPro" id="IPR013320">
    <property type="entry name" value="ConA-like_dom_sf"/>
</dbReference>
<dbReference type="SUPFAM" id="SSF49899">
    <property type="entry name" value="Concanavalin A-like lectins/glucanases"/>
    <property type="match status" value="1"/>
</dbReference>
<name>A0A6C0HKT2_9ZZZZ</name>
<keyword evidence="1" id="KW-1133">Transmembrane helix</keyword>
<evidence type="ECO:0000313" key="2">
    <source>
        <dbReference type="EMBL" id="QHT81089.1"/>
    </source>
</evidence>
<evidence type="ECO:0000256" key="1">
    <source>
        <dbReference type="SAM" id="Phobius"/>
    </source>
</evidence>
<sequence length="243" mass="26916">MEIRTILITLMTIVIVGIVMLLVYEFVYSSSGPLSSDPVVPVKTSMPLIDALHNGRDYLKIDTNLPQSKNEEGGIEFSFAASLYVDDYDWEPSSKAPIVFVKGSSDLSRQSPSVTLRKNRNEIHIVQDTYNSTKPGVVVIRNLPANKTISLVITIKQQSMDVYVNGTLHTHLTLAALPMQNTGSVMVGDNGGWNGAIGNFTYYNYALSYPEIQALTNTRPQRDPKDIPASGPFFGSDWWVRPM</sequence>
<keyword evidence="1" id="KW-0472">Membrane</keyword>
<reference evidence="2" key="1">
    <citation type="journal article" date="2020" name="Nature">
        <title>Giant virus diversity and host interactions through global metagenomics.</title>
        <authorList>
            <person name="Schulz F."/>
            <person name="Roux S."/>
            <person name="Paez-Espino D."/>
            <person name="Jungbluth S."/>
            <person name="Walsh D.A."/>
            <person name="Denef V.J."/>
            <person name="McMahon K.D."/>
            <person name="Konstantinidis K.T."/>
            <person name="Eloe-Fadrosh E.A."/>
            <person name="Kyrpides N.C."/>
            <person name="Woyke T."/>
        </authorList>
    </citation>
    <scope>NUCLEOTIDE SEQUENCE</scope>
    <source>
        <strain evidence="2">GVMAG-M-3300023184-135</strain>
    </source>
</reference>
<organism evidence="2">
    <name type="scientific">viral metagenome</name>
    <dbReference type="NCBI Taxonomy" id="1070528"/>
    <lineage>
        <taxon>unclassified sequences</taxon>
        <taxon>metagenomes</taxon>
        <taxon>organismal metagenomes</taxon>
    </lineage>
</organism>
<dbReference type="Gene3D" id="2.60.120.200">
    <property type="match status" value="1"/>
</dbReference>